<evidence type="ECO:0000256" key="7">
    <source>
        <dbReference type="ARBA" id="ARBA00023166"/>
    </source>
</evidence>
<dbReference type="InterPro" id="IPR011993">
    <property type="entry name" value="PH-like_dom_sf"/>
</dbReference>
<feature type="compositionally biased region" description="Low complexity" evidence="9">
    <location>
        <begin position="1"/>
        <end position="18"/>
    </location>
</feature>
<dbReference type="GO" id="GO:0015031">
    <property type="term" value="P:protein transport"/>
    <property type="evidence" value="ECO:0007669"/>
    <property type="project" value="UniProtKB-KW"/>
</dbReference>
<dbReference type="Pfam" id="PF02893">
    <property type="entry name" value="GRAM"/>
    <property type="match status" value="2"/>
</dbReference>
<keyword evidence="8" id="KW-0753">Steroid metabolism</keyword>
<evidence type="ECO:0000256" key="9">
    <source>
        <dbReference type="SAM" id="MobiDB-lite"/>
    </source>
</evidence>
<dbReference type="PANTHER" id="PTHR23319">
    <property type="entry name" value="GRAM DOMAIN CONTAINING 1B, ISOFORM E"/>
    <property type="match status" value="1"/>
</dbReference>
<dbReference type="GO" id="GO:0120015">
    <property type="term" value="F:sterol transfer activity"/>
    <property type="evidence" value="ECO:0007669"/>
    <property type="project" value="TreeGrafter"/>
</dbReference>
<feature type="region of interest" description="Disordered" evidence="9">
    <location>
        <begin position="599"/>
        <end position="661"/>
    </location>
</feature>
<gene>
    <name evidence="11" type="ORF">D0867_15948</name>
</gene>
<dbReference type="SUPFAM" id="SSF50729">
    <property type="entry name" value="PH domain-like"/>
    <property type="match status" value="1"/>
</dbReference>
<reference evidence="11 12" key="1">
    <citation type="journal article" date="2018" name="BMC Genomics">
        <title>Genomic evidence for intraspecific hybridization in a clonal and extremely halotolerant yeast.</title>
        <authorList>
            <person name="Gostincar C."/>
            <person name="Stajich J.E."/>
            <person name="Zupancic J."/>
            <person name="Zalar P."/>
            <person name="Gunde-Cimerman N."/>
        </authorList>
    </citation>
    <scope>NUCLEOTIDE SEQUENCE [LARGE SCALE GENOMIC DNA]</scope>
    <source>
        <strain evidence="11 12">EXF-6669</strain>
    </source>
</reference>
<feature type="compositionally biased region" description="Polar residues" evidence="9">
    <location>
        <begin position="123"/>
        <end position="132"/>
    </location>
</feature>
<comment type="caution">
    <text evidence="11">The sequence shown here is derived from an EMBL/GenBank/DDBJ whole genome shotgun (WGS) entry which is preliminary data.</text>
</comment>
<evidence type="ECO:0000256" key="1">
    <source>
        <dbReference type="ARBA" id="ARBA00004623"/>
    </source>
</evidence>
<keyword evidence="4" id="KW-0653">Protein transport</keyword>
<dbReference type="GO" id="GO:0032366">
    <property type="term" value="P:intracellular sterol transport"/>
    <property type="evidence" value="ECO:0007669"/>
    <property type="project" value="TreeGrafter"/>
</dbReference>
<feature type="compositionally biased region" description="Acidic residues" evidence="9">
    <location>
        <begin position="86"/>
        <end position="95"/>
    </location>
</feature>
<feature type="compositionally biased region" description="Polar residues" evidence="9">
    <location>
        <begin position="630"/>
        <end position="642"/>
    </location>
</feature>
<dbReference type="GO" id="GO:0140268">
    <property type="term" value="C:endoplasmic reticulum-plasma membrane contact site"/>
    <property type="evidence" value="ECO:0007669"/>
    <property type="project" value="TreeGrafter"/>
</dbReference>
<accession>A0A3M6X1N1</accession>
<dbReference type="FunFam" id="2.30.29.30:FF:000391">
    <property type="entry name" value="Sterol 3-beta-glucosyltransferase"/>
    <property type="match status" value="1"/>
</dbReference>
<feature type="compositionally biased region" description="Basic and acidic residues" evidence="9">
    <location>
        <begin position="174"/>
        <end position="183"/>
    </location>
</feature>
<proteinExistence type="predicted"/>
<evidence type="ECO:0000256" key="5">
    <source>
        <dbReference type="ARBA" id="ARBA00022955"/>
    </source>
</evidence>
<feature type="compositionally biased region" description="Basic and acidic residues" evidence="9">
    <location>
        <begin position="194"/>
        <end position="207"/>
    </location>
</feature>
<keyword evidence="3" id="KW-0444">Lipid biosynthesis</keyword>
<organism evidence="11 12">
    <name type="scientific">Hortaea werneckii</name>
    <name type="common">Black yeast</name>
    <name type="synonym">Cladosporium werneckii</name>
    <dbReference type="NCBI Taxonomy" id="91943"/>
    <lineage>
        <taxon>Eukaryota</taxon>
        <taxon>Fungi</taxon>
        <taxon>Dikarya</taxon>
        <taxon>Ascomycota</taxon>
        <taxon>Pezizomycotina</taxon>
        <taxon>Dothideomycetes</taxon>
        <taxon>Dothideomycetidae</taxon>
        <taxon>Mycosphaerellales</taxon>
        <taxon>Teratosphaeriaceae</taxon>
        <taxon>Hortaea</taxon>
    </lineage>
</organism>
<feature type="region of interest" description="Disordered" evidence="9">
    <location>
        <begin position="464"/>
        <end position="579"/>
    </location>
</feature>
<evidence type="ECO:0000256" key="8">
    <source>
        <dbReference type="ARBA" id="ARBA00023221"/>
    </source>
</evidence>
<dbReference type="GO" id="GO:0005789">
    <property type="term" value="C:endoplasmic reticulum membrane"/>
    <property type="evidence" value="ECO:0007669"/>
    <property type="project" value="TreeGrafter"/>
</dbReference>
<dbReference type="SMART" id="SM00233">
    <property type="entry name" value="PH"/>
    <property type="match status" value="1"/>
</dbReference>
<evidence type="ECO:0000256" key="2">
    <source>
        <dbReference type="ARBA" id="ARBA00017894"/>
    </source>
</evidence>
<protein>
    <recommendedName>
        <fullName evidence="2">Sterol 3-beta-glucosyltransferase</fullName>
    </recommendedName>
</protein>
<feature type="non-terminal residue" evidence="11">
    <location>
        <position position="805"/>
    </location>
</feature>
<sequence>MTSVRRSSASSFRARPGRNSSRSPDRHEMGMQIPARFTVEEEDEEEDVTGRAEPSARSVQQSFYGMLGAAGQKQMGRTGFWPDSGSESEGDMELEGGDKAGRASSPGGSRLLSGMPGSDEQGDSSQRSLTRQSKSKTSDTSQLRRKLKPVRERAGSIEGEDQMSQSQFLPPRELQIEAPERPKSATGTRSDAPMLDRKLKAKAKADLESSTASSSRIESDRERNQTPVKQRSVDLPSALAEIFQFGEAEEIIAEYACWYLQSVLLQGYMYITRNHVCFYAYMPKRGSTVVKSGHLGKQGKRNPRYRRYWCQLKGDTLYYFADAADLYFPRGTIDLRYGISAEMVTEKGHEKSKDSPSFIITTDSRTYHFRADSVANAKEWIKQLQKIIFRSHNDGDSVKISLPLQNVVDVEAIPVIDFAETIKLRVIDNDETYAVDEYFFTFFEHGKDARIKLNSLTQSNDARKLVSSEEGEEHLDPLSKGRGLPFSRRPSSPGLSDDNDRSGDEQAQSSVEGERTVFNKGGRVVRDASQSGSRRRQRDSQSSISQSANESGDSFFSASEQTTASPTSPDGAGDIDMSASQMLTGDGAFQAPTLRMPASRAGTGEQLHREPSHAPANQTPTESIARLPPSNRTQLTVPTSGKTGADSKQSDKSSATTPARPAMQVLAAPLQPAASLYGHMRNYSKRGLSYLSSSPKDYYGKFSTALAGAKRHYSEADDALAPDDVVQDPEDDMGAEEHEKRFQQHFALPETEKLLAVFYCSLHRVLPLYGKIYIGARNFCFRSLLYGTRTKIVIPLKNIDNLEKE</sequence>
<name>A0A3M6X1N1_HORWE</name>
<keyword evidence="5" id="KW-0752">Steroid biosynthesis</keyword>
<dbReference type="CDD" id="cd13215">
    <property type="entry name" value="PH-GRAM1_AGT26"/>
    <property type="match status" value="1"/>
</dbReference>
<evidence type="ECO:0000256" key="4">
    <source>
        <dbReference type="ARBA" id="ARBA00022927"/>
    </source>
</evidence>
<dbReference type="GO" id="GO:0005886">
    <property type="term" value="C:plasma membrane"/>
    <property type="evidence" value="ECO:0007669"/>
    <property type="project" value="TreeGrafter"/>
</dbReference>
<feature type="compositionally biased region" description="Polar residues" evidence="9">
    <location>
        <begin position="548"/>
        <end position="568"/>
    </location>
</feature>
<evidence type="ECO:0000259" key="10">
    <source>
        <dbReference type="PROSITE" id="PS50003"/>
    </source>
</evidence>
<evidence type="ECO:0000256" key="3">
    <source>
        <dbReference type="ARBA" id="ARBA00022516"/>
    </source>
</evidence>
<evidence type="ECO:0000313" key="11">
    <source>
        <dbReference type="EMBL" id="RMX84794.1"/>
    </source>
</evidence>
<feature type="domain" description="PH" evidence="10">
    <location>
        <begin position="288"/>
        <end position="389"/>
    </location>
</feature>
<dbReference type="GO" id="GO:0032934">
    <property type="term" value="F:sterol binding"/>
    <property type="evidence" value="ECO:0007669"/>
    <property type="project" value="TreeGrafter"/>
</dbReference>
<dbReference type="PANTHER" id="PTHR23319:SF4">
    <property type="entry name" value="GRAM DOMAIN CONTAINING 1B, ISOFORM E"/>
    <property type="match status" value="1"/>
</dbReference>
<dbReference type="InterPro" id="IPR004182">
    <property type="entry name" value="GRAM"/>
</dbReference>
<comment type="subcellular location">
    <subcellularLocation>
        <location evidence="1">Preautophagosomal structure membrane</location>
        <topology evidence="1">Peripheral membrane protein</topology>
    </subcellularLocation>
</comment>
<dbReference type="AlphaFoldDB" id="A0A3M6X1N1"/>
<keyword evidence="7" id="KW-1207">Sterol metabolism</keyword>
<dbReference type="OrthoDB" id="2162691at2759"/>
<dbReference type="SMART" id="SM00568">
    <property type="entry name" value="GRAM"/>
    <property type="match status" value="2"/>
</dbReference>
<dbReference type="InterPro" id="IPR001849">
    <property type="entry name" value="PH_domain"/>
</dbReference>
<dbReference type="EMBL" id="QWIL01003681">
    <property type="protein sequence ID" value="RMX84794.1"/>
    <property type="molecule type" value="Genomic_DNA"/>
</dbReference>
<dbReference type="GO" id="GO:0034045">
    <property type="term" value="C:phagophore assembly site membrane"/>
    <property type="evidence" value="ECO:0007669"/>
    <property type="project" value="UniProtKB-SubCell"/>
</dbReference>
<keyword evidence="5" id="KW-0443">Lipid metabolism</keyword>
<dbReference type="Pfam" id="PF00169">
    <property type="entry name" value="PH"/>
    <property type="match status" value="1"/>
</dbReference>
<dbReference type="Gene3D" id="2.30.29.30">
    <property type="entry name" value="Pleckstrin-homology domain (PH domain)/Phosphotyrosine-binding domain (PTB)"/>
    <property type="match status" value="3"/>
</dbReference>
<feature type="region of interest" description="Disordered" evidence="9">
    <location>
        <begin position="1"/>
        <end position="231"/>
    </location>
</feature>
<dbReference type="InterPro" id="IPR048066">
    <property type="entry name" value="ATG26_PH_GRAM1"/>
</dbReference>
<evidence type="ECO:0000313" key="12">
    <source>
        <dbReference type="Proteomes" id="UP000271337"/>
    </source>
</evidence>
<keyword evidence="4" id="KW-0813">Transport</keyword>
<evidence type="ECO:0000256" key="6">
    <source>
        <dbReference type="ARBA" id="ARBA00023011"/>
    </source>
</evidence>
<dbReference type="GO" id="GO:0016126">
    <property type="term" value="P:sterol biosynthetic process"/>
    <property type="evidence" value="ECO:0007669"/>
    <property type="project" value="UniProtKB-KW"/>
</dbReference>
<dbReference type="InterPro" id="IPR051482">
    <property type="entry name" value="Cholesterol_transport"/>
</dbReference>
<dbReference type="PROSITE" id="PS50003">
    <property type="entry name" value="PH_DOMAIN"/>
    <property type="match status" value="1"/>
</dbReference>
<dbReference type="Proteomes" id="UP000271337">
    <property type="component" value="Unassembled WGS sequence"/>
</dbReference>
<keyword evidence="6" id="KW-0756">Sterol biosynthesis</keyword>